<keyword evidence="2" id="KW-0328">Glycosyltransferase</keyword>
<protein>
    <submittedName>
        <fullName evidence="2">Penicillin-binding protein PbpB</fullName>
        <ecNumber evidence="2">2.4.1.129</ecNumber>
    </submittedName>
</protein>
<dbReference type="GO" id="GO:0071555">
    <property type="term" value="P:cell wall organization"/>
    <property type="evidence" value="ECO:0007669"/>
    <property type="project" value="TreeGrafter"/>
</dbReference>
<proteinExistence type="predicted"/>
<dbReference type="PANTHER" id="PTHR30627:SF2">
    <property type="entry name" value="PEPTIDOGLYCAN D,D-TRANSPEPTIDASE MRDA"/>
    <property type="match status" value="1"/>
</dbReference>
<reference evidence="2" key="1">
    <citation type="submission" date="2019-03" db="EMBL/GenBank/DDBJ databases">
        <authorList>
            <person name="Hao L."/>
        </authorList>
    </citation>
    <scope>NUCLEOTIDE SEQUENCE</scope>
</reference>
<keyword evidence="2" id="KW-0808">Transferase</keyword>
<organism evidence="2">
    <name type="scientific">anaerobic digester metagenome</name>
    <dbReference type="NCBI Taxonomy" id="1263854"/>
    <lineage>
        <taxon>unclassified sequences</taxon>
        <taxon>metagenomes</taxon>
        <taxon>ecological metagenomes</taxon>
    </lineage>
</organism>
<dbReference type="Gene3D" id="3.40.710.10">
    <property type="entry name" value="DD-peptidase/beta-lactamase superfamily"/>
    <property type="match status" value="1"/>
</dbReference>
<dbReference type="InterPro" id="IPR050515">
    <property type="entry name" value="Beta-lactam/transpept"/>
</dbReference>
<dbReference type="PANTHER" id="PTHR30627">
    <property type="entry name" value="PEPTIDOGLYCAN D,D-TRANSPEPTIDASE"/>
    <property type="match status" value="1"/>
</dbReference>
<dbReference type="GO" id="GO:0071972">
    <property type="term" value="F:peptidoglycan L,D-transpeptidase activity"/>
    <property type="evidence" value="ECO:0007669"/>
    <property type="project" value="TreeGrafter"/>
</dbReference>
<dbReference type="Pfam" id="PF00905">
    <property type="entry name" value="Transpeptidase"/>
    <property type="match status" value="1"/>
</dbReference>
<dbReference type="EMBL" id="CAADRM010000055">
    <property type="protein sequence ID" value="VFU12784.1"/>
    <property type="molecule type" value="Genomic_DNA"/>
</dbReference>
<dbReference type="InterPro" id="IPR001460">
    <property type="entry name" value="PCN-bd_Tpept"/>
</dbReference>
<evidence type="ECO:0000259" key="1">
    <source>
        <dbReference type="Pfam" id="PF00905"/>
    </source>
</evidence>
<accession>A0A485LWU4</accession>
<gene>
    <name evidence="2" type="primary">pbpB</name>
    <name evidence="2" type="ORF">SCFA_1480009</name>
</gene>
<dbReference type="GO" id="GO:0008658">
    <property type="term" value="F:penicillin binding"/>
    <property type="evidence" value="ECO:0007669"/>
    <property type="project" value="InterPro"/>
</dbReference>
<dbReference type="InterPro" id="IPR012338">
    <property type="entry name" value="Beta-lactam/transpept-like"/>
</dbReference>
<dbReference type="AlphaFoldDB" id="A0A485LWU4"/>
<name>A0A485LWU4_9ZZZZ</name>
<dbReference type="GO" id="GO:0005886">
    <property type="term" value="C:plasma membrane"/>
    <property type="evidence" value="ECO:0007669"/>
    <property type="project" value="TreeGrafter"/>
</dbReference>
<dbReference type="SUPFAM" id="SSF56601">
    <property type="entry name" value="beta-lactamase/transpeptidase-like"/>
    <property type="match status" value="1"/>
</dbReference>
<feature type="domain" description="Penicillin-binding protein transpeptidase" evidence="1">
    <location>
        <begin position="86"/>
        <end position="353"/>
    </location>
</feature>
<dbReference type="EC" id="2.4.1.129" evidence="2"/>
<sequence length="389" mass="42220">MMKEYTAIFTRYAVVLLAMAAMLLVPTGRRGDAEVVTVPQRQPVVSREALKNITHDLIENLGLTIDWELQDYIASTARRYHVGFAAVAILDPSSGEILALYGKDSQGEDCGLGLDAYLAASLFKVVTATAAIDYGGMSVNSPCSYTGRAHTLYKSQIFPERERWSRTITLARAFASSNNVVFGKIGARELGVEPLLLAAMRLGFWQSPMIDAECAPSTLFFPEDDFHLAELACGFNRETRVSPVHAAQMASAVLNGGAMVTPRILRNSGTAFQQVLSSETASDLYLMMQKTVKSGTVSGAFRRVRNDRAIRGLSIGAKSGTIKGTSPDGKHNWFMGFAEDPATGKAIAIGCLVIHDGYFRIQADDMASKIIRFYFSRPFTVASADAGKT</sequence>
<dbReference type="GO" id="GO:0016757">
    <property type="term" value="F:glycosyltransferase activity"/>
    <property type="evidence" value="ECO:0007669"/>
    <property type="project" value="UniProtKB-KW"/>
</dbReference>
<evidence type="ECO:0000313" key="2">
    <source>
        <dbReference type="EMBL" id="VFU12784.1"/>
    </source>
</evidence>